<gene>
    <name evidence="2" type="ORF">BKA07_000245</name>
</gene>
<name>A0A846RVY8_9MICO</name>
<reference evidence="2 3" key="1">
    <citation type="submission" date="2020-03" db="EMBL/GenBank/DDBJ databases">
        <title>Sequencing the genomes of 1000 actinobacteria strains.</title>
        <authorList>
            <person name="Klenk H.-P."/>
        </authorList>
    </citation>
    <scope>NUCLEOTIDE SEQUENCE [LARGE SCALE GENOMIC DNA]</scope>
    <source>
        <strain evidence="2 3">DSM 18964</strain>
    </source>
</reference>
<evidence type="ECO:0000313" key="2">
    <source>
        <dbReference type="EMBL" id="NJC55210.1"/>
    </source>
</evidence>
<dbReference type="GO" id="GO:0003824">
    <property type="term" value="F:catalytic activity"/>
    <property type="evidence" value="ECO:0007669"/>
    <property type="project" value="UniProtKB-ARBA"/>
</dbReference>
<evidence type="ECO:0000259" key="1">
    <source>
        <dbReference type="Pfam" id="PF00561"/>
    </source>
</evidence>
<dbReference type="PANTHER" id="PTHR43798">
    <property type="entry name" value="MONOACYLGLYCEROL LIPASE"/>
    <property type="match status" value="1"/>
</dbReference>
<dbReference type="SUPFAM" id="SSF53474">
    <property type="entry name" value="alpha/beta-Hydrolases"/>
    <property type="match status" value="1"/>
</dbReference>
<dbReference type="PRINTS" id="PR00111">
    <property type="entry name" value="ABHYDROLASE"/>
</dbReference>
<dbReference type="InterPro" id="IPR050266">
    <property type="entry name" value="AB_hydrolase_sf"/>
</dbReference>
<sequence>MTVAKTNEATIAYDDIGRGPAVVLLHGLGLDRSMWWPQVENLSKHHRVIAVDLRGAGGSSPLRQSQGVLSTQAEDINVLLEQLEIERAVVCGISYGGLVAQEIALKCPEKISGLLLCDSFADTRLSSRGNTFTLRLGAYLAVPMLAAPRLSLPAVRRIYSRWPHAREAIVDGYKTMRKHETIRMRRAANHVDNLARLSTIRCPTRGLVGDGSPQLIELMQRAVQAAGSQDLHILADSFDPSNLCQPEVFNASIVEFLRFVETP</sequence>
<comment type="caution">
    <text evidence="2">The sequence shown here is derived from an EMBL/GenBank/DDBJ whole genome shotgun (WGS) entry which is preliminary data.</text>
</comment>
<evidence type="ECO:0000313" key="3">
    <source>
        <dbReference type="Proteomes" id="UP000576792"/>
    </source>
</evidence>
<dbReference type="InterPro" id="IPR000073">
    <property type="entry name" value="AB_hydrolase_1"/>
</dbReference>
<keyword evidence="3" id="KW-1185">Reference proteome</keyword>
<dbReference type="RefSeq" id="WP_167949278.1">
    <property type="nucleotide sequence ID" value="NZ_BAAAPQ010000026.1"/>
</dbReference>
<dbReference type="Gene3D" id="3.40.50.1820">
    <property type="entry name" value="alpha/beta hydrolase"/>
    <property type="match status" value="1"/>
</dbReference>
<dbReference type="AlphaFoldDB" id="A0A846RVY8"/>
<feature type="domain" description="AB hydrolase-1" evidence="1">
    <location>
        <begin position="20"/>
        <end position="119"/>
    </location>
</feature>
<dbReference type="Proteomes" id="UP000576792">
    <property type="component" value="Unassembled WGS sequence"/>
</dbReference>
<dbReference type="EMBL" id="JAATJN010000001">
    <property type="protein sequence ID" value="NJC55210.1"/>
    <property type="molecule type" value="Genomic_DNA"/>
</dbReference>
<accession>A0A846RVY8</accession>
<organism evidence="2 3">
    <name type="scientific">Brevibacterium marinum</name>
    <dbReference type="NCBI Taxonomy" id="418643"/>
    <lineage>
        <taxon>Bacteria</taxon>
        <taxon>Bacillati</taxon>
        <taxon>Actinomycetota</taxon>
        <taxon>Actinomycetes</taxon>
        <taxon>Micrococcales</taxon>
        <taxon>Brevibacteriaceae</taxon>
        <taxon>Brevibacterium</taxon>
    </lineage>
</organism>
<protein>
    <submittedName>
        <fullName evidence="2">Pimeloyl-ACP methyl ester carboxylesterase</fullName>
    </submittedName>
</protein>
<dbReference type="InterPro" id="IPR029058">
    <property type="entry name" value="AB_hydrolase_fold"/>
</dbReference>
<proteinExistence type="predicted"/>
<dbReference type="Pfam" id="PF00561">
    <property type="entry name" value="Abhydrolase_1"/>
    <property type="match status" value="1"/>
</dbReference>